<dbReference type="InterPro" id="IPR020835">
    <property type="entry name" value="Catalase_sf"/>
</dbReference>
<dbReference type="PANTHER" id="PTHR36195">
    <property type="entry name" value="DOMAIN PROTEIN, PUTATIVE (AFU_ORTHOLOGUE AFUA_5G01990)-RELATED-RELATED"/>
    <property type="match status" value="1"/>
</dbReference>
<dbReference type="Gene3D" id="2.40.180.10">
    <property type="entry name" value="Catalase core domain"/>
    <property type="match status" value="1"/>
</dbReference>
<dbReference type="RefSeq" id="WP_066733673.1">
    <property type="nucleotide sequence ID" value="NZ_JBHSLU010000061.1"/>
</dbReference>
<organism evidence="1 2">
    <name type="scientific">Bosea massiliensis</name>
    <dbReference type="NCBI Taxonomy" id="151419"/>
    <lineage>
        <taxon>Bacteria</taxon>
        <taxon>Pseudomonadati</taxon>
        <taxon>Pseudomonadota</taxon>
        <taxon>Alphaproteobacteria</taxon>
        <taxon>Hyphomicrobiales</taxon>
        <taxon>Boseaceae</taxon>
        <taxon>Bosea</taxon>
    </lineage>
</organism>
<protein>
    <submittedName>
        <fullName evidence="1">Catalase family protein</fullName>
    </submittedName>
</protein>
<gene>
    <name evidence="1" type="ORF">ACFPN9_17675</name>
</gene>
<sequence length="365" mass="39342">MKTVATPLPYDPALEQPAPDEAQTIRDLEEALRSIGETTFANGGHGLRTVHAKSHALLIGTFTVLDGLPAPYAQGLFAKPGRHEAILRISTNPGDILDDAVSVPRGLALKVVGVEGEHLAPNEAPTQDFVMVNGPAFLAPDPAAFAKSLSLLAKTTDRAPGLKKAFSTVARGAEQVIEAVGGESATLKSVGGHPMTNPLGETYYGQTPFRYGEHVAKFSLAPASDALKRLKDAELYLRGRPNGLRDSLIDHFHAQGGVWELRVQLRTNAETMPIEDASVIWPEEESPFLTVARVEVAPQESWSEARAAAIDDRMSFSVWHALAAHRPLGGINRARRETYAMSKDLRARQNGCPIHEPRAGAVPVR</sequence>
<dbReference type="Proteomes" id="UP001596060">
    <property type="component" value="Unassembled WGS sequence"/>
</dbReference>
<reference evidence="2" key="1">
    <citation type="journal article" date="2019" name="Int. J. Syst. Evol. Microbiol.">
        <title>The Global Catalogue of Microorganisms (GCM) 10K type strain sequencing project: providing services to taxonomists for standard genome sequencing and annotation.</title>
        <authorList>
            <consortium name="The Broad Institute Genomics Platform"/>
            <consortium name="The Broad Institute Genome Sequencing Center for Infectious Disease"/>
            <person name="Wu L."/>
            <person name="Ma J."/>
        </authorList>
    </citation>
    <scope>NUCLEOTIDE SEQUENCE [LARGE SCALE GENOMIC DNA]</scope>
    <source>
        <strain evidence="2">CCUG 43117</strain>
    </source>
</reference>
<dbReference type="SUPFAM" id="SSF56634">
    <property type="entry name" value="Heme-dependent catalase-like"/>
    <property type="match status" value="1"/>
</dbReference>
<evidence type="ECO:0000313" key="2">
    <source>
        <dbReference type="Proteomes" id="UP001596060"/>
    </source>
</evidence>
<name>A0ABW0P3T5_9HYPH</name>
<dbReference type="EMBL" id="JBHSLU010000061">
    <property type="protein sequence ID" value="MFC5507070.1"/>
    <property type="molecule type" value="Genomic_DNA"/>
</dbReference>
<dbReference type="CDD" id="cd08152">
    <property type="entry name" value="y4iL_like"/>
    <property type="match status" value="1"/>
</dbReference>
<accession>A0ABW0P3T5</accession>
<comment type="caution">
    <text evidence="1">The sequence shown here is derived from an EMBL/GenBank/DDBJ whole genome shotgun (WGS) entry which is preliminary data.</text>
</comment>
<keyword evidence="2" id="KW-1185">Reference proteome</keyword>
<dbReference type="PANTHER" id="PTHR36195:SF4">
    <property type="entry name" value="DOMAIN PROTEIN, PUTATIVE (AFU_ORTHOLOGUE AFUA_5G01990)-RELATED"/>
    <property type="match status" value="1"/>
</dbReference>
<proteinExistence type="predicted"/>
<evidence type="ECO:0000313" key="1">
    <source>
        <dbReference type="EMBL" id="MFC5507070.1"/>
    </source>
</evidence>